<dbReference type="SUPFAM" id="SSF56300">
    <property type="entry name" value="Metallo-dependent phosphatases"/>
    <property type="match status" value="1"/>
</dbReference>
<dbReference type="InterPro" id="IPR004843">
    <property type="entry name" value="Calcineurin-like_PHP"/>
</dbReference>
<dbReference type="GO" id="GO:0004721">
    <property type="term" value="F:phosphoprotein phosphatase activity"/>
    <property type="evidence" value="ECO:0007669"/>
    <property type="project" value="TreeGrafter"/>
</dbReference>
<gene>
    <name evidence="2" type="ORF">BU24DRAFT_348674</name>
</gene>
<dbReference type="InterPro" id="IPR029052">
    <property type="entry name" value="Metallo-depent_PP-like"/>
</dbReference>
<dbReference type="PANTHER" id="PTHR32440">
    <property type="entry name" value="PHOSPHATASE DCR2-RELATED-RELATED"/>
    <property type="match status" value="1"/>
</dbReference>
<accession>A0A6A5XMW1</accession>
<dbReference type="Pfam" id="PF00149">
    <property type="entry name" value="Metallophos"/>
    <property type="match status" value="1"/>
</dbReference>
<evidence type="ECO:0000313" key="2">
    <source>
        <dbReference type="EMBL" id="KAF2014141.1"/>
    </source>
</evidence>
<keyword evidence="3" id="KW-1185">Reference proteome</keyword>
<dbReference type="OrthoDB" id="783096at2759"/>
<evidence type="ECO:0000259" key="1">
    <source>
        <dbReference type="Pfam" id="PF00149"/>
    </source>
</evidence>
<dbReference type="AlphaFoldDB" id="A0A6A5XMW1"/>
<evidence type="ECO:0000313" key="3">
    <source>
        <dbReference type="Proteomes" id="UP000799778"/>
    </source>
</evidence>
<dbReference type="PANTHER" id="PTHR32440:SF0">
    <property type="entry name" value="PHOSPHATASE DCR2-RELATED"/>
    <property type="match status" value="1"/>
</dbReference>
<proteinExistence type="predicted"/>
<dbReference type="RefSeq" id="XP_033382480.1">
    <property type="nucleotide sequence ID" value="XM_033523575.1"/>
</dbReference>
<dbReference type="Proteomes" id="UP000799778">
    <property type="component" value="Unassembled WGS sequence"/>
</dbReference>
<protein>
    <submittedName>
        <fullName evidence="2">Metallo-dependent phosphatase</fullName>
    </submittedName>
</protein>
<dbReference type="GO" id="GO:0005737">
    <property type="term" value="C:cytoplasm"/>
    <property type="evidence" value="ECO:0007669"/>
    <property type="project" value="TreeGrafter"/>
</dbReference>
<feature type="domain" description="Calcineurin-like phosphoesterase" evidence="1">
    <location>
        <begin position="171"/>
        <end position="426"/>
    </location>
</feature>
<organism evidence="2 3">
    <name type="scientific">Aaosphaeria arxii CBS 175.79</name>
    <dbReference type="NCBI Taxonomy" id="1450172"/>
    <lineage>
        <taxon>Eukaryota</taxon>
        <taxon>Fungi</taxon>
        <taxon>Dikarya</taxon>
        <taxon>Ascomycota</taxon>
        <taxon>Pezizomycotina</taxon>
        <taxon>Dothideomycetes</taxon>
        <taxon>Pleosporomycetidae</taxon>
        <taxon>Pleosporales</taxon>
        <taxon>Pleosporales incertae sedis</taxon>
        <taxon>Aaosphaeria</taxon>
    </lineage>
</organism>
<dbReference type="Gene3D" id="3.60.21.10">
    <property type="match status" value="1"/>
</dbReference>
<dbReference type="CDD" id="cd07383">
    <property type="entry name" value="MPP_Dcr2"/>
    <property type="match status" value="1"/>
</dbReference>
<sequence length="533" mass="59843">MISQEAHDVLTDVTLSFYNPEDALSPYTLDPRRWRRLEKDLLLHSSKESIWLYYQQKQEKDLTASDLIITGLHVKNSKPESSSDEQWESRPGDIWLQRTHYDGNASQAIRAIDVLFGADAVDPRPQWSISTSPLKLNAAAEVPASYLTVRRGKSQPRDTPPPLQANKDGKFKIVQISDTHMIAGVGNCTDALGPNGELLPDREADPLTVKFIEEILDVEKPDLVLLTGDQLHHDILDSQSPLLKLVAPLIARSIPYAAIFGNHDSEGMWQLSRKKQMAILQDLPFSLCQLGPEEVDGVGNYILQIYPHDSTNDPFATLYLLDSHGELESKVKWPDYGHITQSQVDWFISTSQALRSAREATKGARKTYHLPLAFFHIPFAEYTDEKLAIRGGKRREPTEGPSFNSHFYDVLADEGVVAVGCGHDHVNDFCALRHSTKESRSVGGQSSPRSSPWLCYNGGTGFGGYCSYDGVRFHRRTRVWEFDANAGSITTWKRKEYSKDRVDEIVLVKNGAVVDPAAHEDVDDWQFISRSEL</sequence>
<dbReference type="EMBL" id="ML978070">
    <property type="protein sequence ID" value="KAF2014141.1"/>
    <property type="molecule type" value="Genomic_DNA"/>
</dbReference>
<reference evidence="2" key="1">
    <citation type="journal article" date="2020" name="Stud. Mycol.">
        <title>101 Dothideomycetes genomes: a test case for predicting lifestyles and emergence of pathogens.</title>
        <authorList>
            <person name="Haridas S."/>
            <person name="Albert R."/>
            <person name="Binder M."/>
            <person name="Bloem J."/>
            <person name="Labutti K."/>
            <person name="Salamov A."/>
            <person name="Andreopoulos B."/>
            <person name="Baker S."/>
            <person name="Barry K."/>
            <person name="Bills G."/>
            <person name="Bluhm B."/>
            <person name="Cannon C."/>
            <person name="Castanera R."/>
            <person name="Culley D."/>
            <person name="Daum C."/>
            <person name="Ezra D."/>
            <person name="Gonzalez J."/>
            <person name="Henrissat B."/>
            <person name="Kuo A."/>
            <person name="Liang C."/>
            <person name="Lipzen A."/>
            <person name="Lutzoni F."/>
            <person name="Magnuson J."/>
            <person name="Mondo S."/>
            <person name="Nolan M."/>
            <person name="Ohm R."/>
            <person name="Pangilinan J."/>
            <person name="Park H.-J."/>
            <person name="Ramirez L."/>
            <person name="Alfaro M."/>
            <person name="Sun H."/>
            <person name="Tritt A."/>
            <person name="Yoshinaga Y."/>
            <person name="Zwiers L.-H."/>
            <person name="Turgeon B."/>
            <person name="Goodwin S."/>
            <person name="Spatafora J."/>
            <person name="Crous P."/>
            <person name="Grigoriev I."/>
        </authorList>
    </citation>
    <scope>NUCLEOTIDE SEQUENCE</scope>
    <source>
        <strain evidence="2">CBS 175.79</strain>
    </source>
</reference>
<name>A0A6A5XMW1_9PLEO</name>
<dbReference type="GeneID" id="54280972"/>